<dbReference type="OrthoDB" id="275582at2759"/>
<dbReference type="Proteomes" id="UP000076871">
    <property type="component" value="Unassembled WGS sequence"/>
</dbReference>
<dbReference type="PANTHER" id="PTHR12059:SF5">
    <property type="entry name" value="LARGE RIBOSOMAL SUBUNIT PROTEIN UL23M"/>
    <property type="match status" value="1"/>
</dbReference>
<evidence type="ECO:0000313" key="7">
    <source>
        <dbReference type="Proteomes" id="UP000076871"/>
    </source>
</evidence>
<evidence type="ECO:0000256" key="5">
    <source>
        <dbReference type="SAM" id="MobiDB-lite"/>
    </source>
</evidence>
<dbReference type="AlphaFoldDB" id="A0A165EN41"/>
<dbReference type="GO" id="GO:0005762">
    <property type="term" value="C:mitochondrial large ribosomal subunit"/>
    <property type="evidence" value="ECO:0007669"/>
    <property type="project" value="TreeGrafter"/>
</dbReference>
<gene>
    <name evidence="6" type="ORF">LAESUDRAFT_736380</name>
</gene>
<feature type="region of interest" description="Disordered" evidence="5">
    <location>
        <begin position="283"/>
        <end position="303"/>
    </location>
</feature>
<dbReference type="GeneID" id="63827713"/>
<feature type="compositionally biased region" description="Basic and acidic residues" evidence="5">
    <location>
        <begin position="283"/>
        <end position="297"/>
    </location>
</feature>
<name>A0A165EN41_9APHY</name>
<sequence>MQSCFRRLYATIPDAAAVARTVSTPRAVRLRRMRIHKTKHPKLPIESDATPEGLTPSEVARYNRELAKGNLMKDGGNVTAKEWLDKLNEKRNRLRGVREITNEQGEKELQFIGQKIYLPNIIIRMVRNYTPPGHPYNPYEATFRTPMSMTKTDMRSYLLAVYGVKTTYIRTDNYISPVLRSLDRSFSRTIKHKTYKRAVVGLVDPFYFPQAMEDMTKEEREKRKGKLEEDFQLKSFDETRRGEYLRISRQGSKNWKWRTGVTAKRGKILEIISSRRAARESAVEEAKTRLLKNREATQSEATA</sequence>
<dbReference type="InterPro" id="IPR013025">
    <property type="entry name" value="Ribosomal_uL23-like"/>
</dbReference>
<evidence type="ECO:0000256" key="2">
    <source>
        <dbReference type="ARBA" id="ARBA00022980"/>
    </source>
</evidence>
<reference evidence="6 7" key="1">
    <citation type="journal article" date="2016" name="Mol. Biol. Evol.">
        <title>Comparative Genomics of Early-Diverging Mushroom-Forming Fungi Provides Insights into the Origins of Lignocellulose Decay Capabilities.</title>
        <authorList>
            <person name="Nagy L.G."/>
            <person name="Riley R."/>
            <person name="Tritt A."/>
            <person name="Adam C."/>
            <person name="Daum C."/>
            <person name="Floudas D."/>
            <person name="Sun H."/>
            <person name="Yadav J.S."/>
            <person name="Pangilinan J."/>
            <person name="Larsson K.H."/>
            <person name="Matsuura K."/>
            <person name="Barry K."/>
            <person name="Labutti K."/>
            <person name="Kuo R."/>
            <person name="Ohm R.A."/>
            <person name="Bhattacharya S.S."/>
            <person name="Shirouzu T."/>
            <person name="Yoshinaga Y."/>
            <person name="Martin F.M."/>
            <person name="Grigoriev I.V."/>
            <person name="Hibbett D.S."/>
        </authorList>
    </citation>
    <scope>NUCLEOTIDE SEQUENCE [LARGE SCALE GENOMIC DNA]</scope>
    <source>
        <strain evidence="6 7">93-53</strain>
    </source>
</reference>
<dbReference type="GO" id="GO:0032543">
    <property type="term" value="P:mitochondrial translation"/>
    <property type="evidence" value="ECO:0007669"/>
    <property type="project" value="TreeGrafter"/>
</dbReference>
<comment type="similarity">
    <text evidence="1">Belongs to the universal ribosomal protein uL23 family.</text>
</comment>
<dbReference type="Gene3D" id="3.30.70.330">
    <property type="match status" value="1"/>
</dbReference>
<organism evidence="6 7">
    <name type="scientific">Laetiporus sulphureus 93-53</name>
    <dbReference type="NCBI Taxonomy" id="1314785"/>
    <lineage>
        <taxon>Eukaryota</taxon>
        <taxon>Fungi</taxon>
        <taxon>Dikarya</taxon>
        <taxon>Basidiomycota</taxon>
        <taxon>Agaricomycotina</taxon>
        <taxon>Agaricomycetes</taxon>
        <taxon>Polyporales</taxon>
        <taxon>Laetiporus</taxon>
    </lineage>
</organism>
<evidence type="ECO:0000313" key="6">
    <source>
        <dbReference type="EMBL" id="KZT07406.1"/>
    </source>
</evidence>
<keyword evidence="2 6" id="KW-0689">Ribosomal protein</keyword>
<dbReference type="PANTHER" id="PTHR12059">
    <property type="entry name" value="RIBOSOMAL PROTEIN L23-RELATED"/>
    <property type="match status" value="1"/>
</dbReference>
<proteinExistence type="inferred from homology"/>
<keyword evidence="7" id="KW-1185">Reference proteome</keyword>
<dbReference type="RefSeq" id="XP_040765146.1">
    <property type="nucleotide sequence ID" value="XM_040910684.1"/>
</dbReference>
<accession>A0A165EN41</accession>
<dbReference type="STRING" id="1314785.A0A165EN41"/>
<dbReference type="GO" id="GO:0003735">
    <property type="term" value="F:structural constituent of ribosome"/>
    <property type="evidence" value="ECO:0007669"/>
    <property type="project" value="InterPro"/>
</dbReference>
<evidence type="ECO:0000256" key="4">
    <source>
        <dbReference type="ARBA" id="ARBA00039977"/>
    </source>
</evidence>
<dbReference type="EMBL" id="KV427619">
    <property type="protein sequence ID" value="KZT07406.1"/>
    <property type="molecule type" value="Genomic_DNA"/>
</dbReference>
<evidence type="ECO:0000256" key="1">
    <source>
        <dbReference type="ARBA" id="ARBA00006700"/>
    </source>
</evidence>
<protein>
    <recommendedName>
        <fullName evidence="4">Large ribosomal subunit protein uL23m</fullName>
    </recommendedName>
</protein>
<dbReference type="InterPro" id="IPR012677">
    <property type="entry name" value="Nucleotide-bd_a/b_plait_sf"/>
</dbReference>
<dbReference type="InParanoid" id="A0A165EN41"/>
<dbReference type="InterPro" id="IPR012678">
    <property type="entry name" value="Ribosomal_uL23/eL15/eS24_sf"/>
</dbReference>
<evidence type="ECO:0000256" key="3">
    <source>
        <dbReference type="ARBA" id="ARBA00023274"/>
    </source>
</evidence>
<keyword evidence="3" id="KW-0687">Ribonucleoprotein</keyword>
<dbReference type="SUPFAM" id="SSF54189">
    <property type="entry name" value="Ribosomal proteins S24e, L23 and L15e"/>
    <property type="match status" value="1"/>
</dbReference>